<evidence type="ECO:0000256" key="1">
    <source>
        <dbReference type="SAM" id="Phobius"/>
    </source>
</evidence>
<dbReference type="Proteomes" id="UP000887565">
    <property type="component" value="Unplaced"/>
</dbReference>
<name>A0A915I2S8_ROMCU</name>
<evidence type="ECO:0000313" key="3">
    <source>
        <dbReference type="WBParaSite" id="nRc.2.0.1.t08140-RA"/>
    </source>
</evidence>
<dbReference type="WBParaSite" id="nRc.2.0.1.t08140-RA">
    <property type="protein sequence ID" value="nRc.2.0.1.t08140-RA"/>
    <property type="gene ID" value="nRc.2.0.1.g08140"/>
</dbReference>
<organism evidence="2 3">
    <name type="scientific">Romanomermis culicivorax</name>
    <name type="common">Nematode worm</name>
    <dbReference type="NCBI Taxonomy" id="13658"/>
    <lineage>
        <taxon>Eukaryota</taxon>
        <taxon>Metazoa</taxon>
        <taxon>Ecdysozoa</taxon>
        <taxon>Nematoda</taxon>
        <taxon>Enoplea</taxon>
        <taxon>Dorylaimia</taxon>
        <taxon>Mermithida</taxon>
        <taxon>Mermithoidea</taxon>
        <taxon>Mermithidae</taxon>
        <taxon>Romanomermis</taxon>
    </lineage>
</organism>
<reference evidence="3" key="1">
    <citation type="submission" date="2022-11" db="UniProtKB">
        <authorList>
            <consortium name="WormBaseParasite"/>
        </authorList>
    </citation>
    <scope>IDENTIFICATION</scope>
</reference>
<keyword evidence="1" id="KW-0812">Transmembrane</keyword>
<keyword evidence="1" id="KW-0472">Membrane</keyword>
<accession>A0A915I2S8</accession>
<evidence type="ECO:0000313" key="2">
    <source>
        <dbReference type="Proteomes" id="UP000887565"/>
    </source>
</evidence>
<proteinExistence type="predicted"/>
<feature type="transmembrane region" description="Helical" evidence="1">
    <location>
        <begin position="42"/>
        <end position="59"/>
    </location>
</feature>
<keyword evidence="2" id="KW-1185">Reference proteome</keyword>
<protein>
    <submittedName>
        <fullName evidence="3">Uncharacterized protein</fullName>
    </submittedName>
</protein>
<sequence length="62" mass="6998">MLKALMESKTRRLLDPNLKSNFMLTSNKTLPSKFLLNLHKNISGVSTFFLIFVGSSLLVKIT</sequence>
<dbReference type="AlphaFoldDB" id="A0A915I2S8"/>
<keyword evidence="1" id="KW-1133">Transmembrane helix</keyword>